<accession>A0A067T032</accession>
<feature type="region of interest" description="Disordered" evidence="2">
    <location>
        <begin position="1"/>
        <end position="24"/>
    </location>
</feature>
<feature type="compositionally biased region" description="Acidic residues" evidence="2">
    <location>
        <begin position="1049"/>
        <end position="1071"/>
    </location>
</feature>
<evidence type="ECO:0000256" key="1">
    <source>
        <dbReference type="SAM" id="Coils"/>
    </source>
</evidence>
<keyword evidence="1" id="KW-0175">Coiled coil</keyword>
<evidence type="ECO:0000256" key="2">
    <source>
        <dbReference type="SAM" id="MobiDB-lite"/>
    </source>
</evidence>
<evidence type="ECO:0000259" key="3">
    <source>
        <dbReference type="Pfam" id="PF18803"/>
    </source>
</evidence>
<feature type="region of interest" description="Disordered" evidence="2">
    <location>
        <begin position="892"/>
        <end position="923"/>
    </location>
</feature>
<evidence type="ECO:0000313" key="5">
    <source>
        <dbReference type="Proteomes" id="UP000027222"/>
    </source>
</evidence>
<dbReference type="EMBL" id="KL142389">
    <property type="protein sequence ID" value="KDR72378.1"/>
    <property type="molecule type" value="Genomic_DNA"/>
</dbReference>
<dbReference type="STRING" id="685588.A0A067T032"/>
<name>A0A067T032_GALM3</name>
<proteinExistence type="predicted"/>
<reference evidence="5" key="1">
    <citation type="journal article" date="2014" name="Proc. Natl. Acad. Sci. U.S.A.">
        <title>Extensive sampling of basidiomycete genomes demonstrates inadequacy of the white-rot/brown-rot paradigm for wood decay fungi.</title>
        <authorList>
            <person name="Riley R."/>
            <person name="Salamov A.A."/>
            <person name="Brown D.W."/>
            <person name="Nagy L.G."/>
            <person name="Floudas D."/>
            <person name="Held B.W."/>
            <person name="Levasseur A."/>
            <person name="Lombard V."/>
            <person name="Morin E."/>
            <person name="Otillar R."/>
            <person name="Lindquist E.A."/>
            <person name="Sun H."/>
            <person name="LaButti K.M."/>
            <person name="Schmutz J."/>
            <person name="Jabbour D."/>
            <person name="Luo H."/>
            <person name="Baker S.E."/>
            <person name="Pisabarro A.G."/>
            <person name="Walton J.D."/>
            <person name="Blanchette R.A."/>
            <person name="Henrissat B."/>
            <person name="Martin F."/>
            <person name="Cullen D."/>
            <person name="Hibbett D.S."/>
            <person name="Grigoriev I.V."/>
        </authorList>
    </citation>
    <scope>NUCLEOTIDE SEQUENCE [LARGE SCALE GENOMIC DNA]</scope>
    <source>
        <strain evidence="5">CBS 339.88</strain>
    </source>
</reference>
<gene>
    <name evidence="4" type="ORF">GALMADRAFT_143215</name>
</gene>
<dbReference type="InterPro" id="IPR040521">
    <property type="entry name" value="KDZ"/>
</dbReference>
<dbReference type="OrthoDB" id="2682806at2759"/>
<evidence type="ECO:0000313" key="4">
    <source>
        <dbReference type="EMBL" id="KDR72378.1"/>
    </source>
</evidence>
<feature type="coiled-coil region" evidence="1">
    <location>
        <begin position="669"/>
        <end position="696"/>
    </location>
</feature>
<feature type="compositionally biased region" description="Basic residues" evidence="2">
    <location>
        <begin position="8"/>
        <end position="18"/>
    </location>
</feature>
<dbReference type="PANTHER" id="PTHR33104">
    <property type="entry name" value="SI:DKEY-29D5.2"/>
    <property type="match status" value="1"/>
</dbReference>
<dbReference type="Pfam" id="PF18758">
    <property type="entry name" value="KDZ"/>
    <property type="match status" value="1"/>
</dbReference>
<sequence>MTSNAGASHRRSQGKRFRVAMEDEDDADEFHVQWREQGFQQSRGRGYQSSRSAVAVDSRLPDDDPNIGLDDPNGEAFDDMLNANFEDVVGGPDILKQKKRTLASARPMVVWKDGFRDLYLDEMLRWEGRGDAWVEGEAVCSDCTARKVQSPAPGVYRCTECILPSLLCKECCLRRHRILPFHTIKEWTGTAFIRTTLKALGLCLQLNHMSMRCSNPEACHQSFSVLHTNGIHEVAVEFCACTRAVSKIRQLLRRGLYPATQELPRTCATFELLQQMHMLQLTSKCATYDYYRAIEKLANNTGVDVPPSKYRSLLRMGIQWRHLKLMKRGGRGHDETGVKGTKDGELAVVCPSCPHPGINLPVGWESAPDGMKFLYFVFLCMDANFRLKNQLVSNYSADPGLGTGLAYVIKREPLEEYVQSRIKDLDEESTKGCGLQAVEQAHTRFNKGLRYTGISAVSCGRSEMVMPCSIGNLKKGEKYANMDYGFGRVLQFLFVLWVLISYDAACHWFVNLYQRIREHWPEDIKPKEGVSIEPLIPKLHDAGHKKTKNHEQFSFNLFKGVGLTDGECPERIWAPHNPLGNSTKTMGPGSRHDILDDHFGFWNYEKYISMGKTLMRRYRKALPERNQQVEAHRGFTASLDAADVEKWTAMCNEWESDHFPRTAPNPYEVEGSNITQAQAEQELENEEKEHRLLNQSIQYHETSACSFLTKGFEIEESQHCILELLKVNEDKESLVQKRKVLWKEIENWRRLQTVYMPGLIQHHRDLESREPGSTMESENPEEALLWLPSALPHDLRNVICTPGLALAEEKLRTAQCYDSLTGIRDTLRLKTRMIHFKNKNVRGQRPNTRSRSIIDRVHDQAKKEAKLNLSGPGPWELSLHILENQDIRSYQDPERVKKKRGRKGIWEDSVVPPKPSDLEGDESDIDLMQEDRRKRDGTGQTHTTLSWIWITDQQDPSTNADDILRSEWARSRARAERATEEVLLLREEMRRVLAFLDWKARWWSSKQQSRPTSDAVLAEGLRAYAIDQGSLQRKLQASNERIWKKPLEDNEDIEQEDEEDMNEEDNDDDDT</sequence>
<dbReference type="HOGENOM" id="CLU_003703_13_0_1"/>
<dbReference type="Proteomes" id="UP000027222">
    <property type="component" value="Unassembled WGS sequence"/>
</dbReference>
<organism evidence="4 5">
    <name type="scientific">Galerina marginata (strain CBS 339.88)</name>
    <dbReference type="NCBI Taxonomy" id="685588"/>
    <lineage>
        <taxon>Eukaryota</taxon>
        <taxon>Fungi</taxon>
        <taxon>Dikarya</taxon>
        <taxon>Basidiomycota</taxon>
        <taxon>Agaricomycotina</taxon>
        <taxon>Agaricomycetes</taxon>
        <taxon>Agaricomycetidae</taxon>
        <taxon>Agaricales</taxon>
        <taxon>Agaricineae</taxon>
        <taxon>Strophariaceae</taxon>
        <taxon>Galerina</taxon>
    </lineage>
</organism>
<dbReference type="Pfam" id="PF18803">
    <property type="entry name" value="CxC2"/>
    <property type="match status" value="1"/>
</dbReference>
<keyword evidence="5" id="KW-1185">Reference proteome</keyword>
<protein>
    <recommendedName>
        <fullName evidence="3">CxC2-like cysteine cluster KDZ transposase-associated domain-containing protein</fullName>
    </recommendedName>
</protein>
<feature type="region of interest" description="Disordered" evidence="2">
    <location>
        <begin position="37"/>
        <end position="66"/>
    </location>
</feature>
<dbReference type="PANTHER" id="PTHR33104:SF2">
    <property type="entry name" value="CXC3 LIKE CYSTEINE CLUSTER DOMAIN-CONTAINING PROTEIN"/>
    <property type="match status" value="1"/>
</dbReference>
<feature type="region of interest" description="Disordered" evidence="2">
    <location>
        <begin position="1041"/>
        <end position="1071"/>
    </location>
</feature>
<feature type="compositionally biased region" description="Low complexity" evidence="2">
    <location>
        <begin position="37"/>
        <end position="52"/>
    </location>
</feature>
<dbReference type="InterPro" id="IPR041457">
    <property type="entry name" value="CxC2_KDZ-assoc"/>
</dbReference>
<feature type="domain" description="CxC2-like cysteine cluster KDZ transposase-associated" evidence="3">
    <location>
        <begin position="197"/>
        <end position="302"/>
    </location>
</feature>
<dbReference type="AlphaFoldDB" id="A0A067T032"/>